<dbReference type="Proteomes" id="UP000283295">
    <property type="component" value="Unassembled WGS sequence"/>
</dbReference>
<dbReference type="EC" id="2.3.1.180" evidence="14"/>
<dbReference type="GeneID" id="92830983"/>
<comment type="catalytic activity">
    <reaction evidence="12">
        <text>2-methylpropanoyl-CoA + malonyl-[ACP] + H(+) = 4-methyl-3-oxopentanoyl-[ACP] + CO2 + CoA</text>
        <dbReference type="Rhea" id="RHEA:42268"/>
        <dbReference type="Rhea" id="RHEA-COMP:9623"/>
        <dbReference type="Rhea" id="RHEA-COMP:9940"/>
        <dbReference type="ChEBI" id="CHEBI:15378"/>
        <dbReference type="ChEBI" id="CHEBI:16526"/>
        <dbReference type="ChEBI" id="CHEBI:57287"/>
        <dbReference type="ChEBI" id="CHEBI:57338"/>
        <dbReference type="ChEBI" id="CHEBI:78449"/>
        <dbReference type="ChEBI" id="CHEBI:78820"/>
        <dbReference type="EC" id="2.3.1.300"/>
    </reaction>
    <physiologicalReaction direction="left-to-right" evidence="12">
        <dbReference type="Rhea" id="RHEA:42269"/>
    </physiologicalReaction>
</comment>
<dbReference type="UniPathway" id="UPA00094"/>
<evidence type="ECO:0000256" key="1">
    <source>
        <dbReference type="ARBA" id="ARBA00005194"/>
    </source>
</evidence>
<dbReference type="OrthoDB" id="9815506at2"/>
<reference evidence="17 18" key="1">
    <citation type="submission" date="2018-08" db="EMBL/GenBank/DDBJ databases">
        <title>A genome reference for cultivated species of the human gut microbiota.</title>
        <authorList>
            <person name="Zou Y."/>
            <person name="Xue W."/>
            <person name="Luo G."/>
        </authorList>
    </citation>
    <scope>NUCLEOTIDE SEQUENCE [LARGE SCALE GENOMIC DNA]</scope>
    <source>
        <strain evidence="17 18">AF22-21</strain>
    </source>
</reference>
<comment type="function">
    <text evidence="14">Catalyzes the condensation reaction of fatty acid synthesis by the addition to an acyl acceptor of two carbons from malonyl-ACP. Catalyzes the first condensation reaction which initiates fatty acid synthesis and may therefore play a role in governing the total rate of fatty acid production. Possesses both acetoacetyl-ACP synthase and acetyl transacylase activities. Its substrate specificity determines the biosynthesis of branched-chain and/or straight-chain of fatty acids.</text>
</comment>
<dbReference type="FunFam" id="3.40.47.10:FF:000004">
    <property type="entry name" value="3-oxoacyl-[acyl-carrier-protein] synthase 3"/>
    <property type="match status" value="1"/>
</dbReference>
<dbReference type="Pfam" id="PF08545">
    <property type="entry name" value="ACP_syn_III"/>
    <property type="match status" value="1"/>
</dbReference>
<dbReference type="GO" id="GO:0004315">
    <property type="term" value="F:3-oxoacyl-[acyl-carrier-protein] synthase activity"/>
    <property type="evidence" value="ECO:0007669"/>
    <property type="project" value="InterPro"/>
</dbReference>
<feature type="active site" evidence="14">
    <location>
        <position position="247"/>
    </location>
</feature>
<dbReference type="InterPro" id="IPR004655">
    <property type="entry name" value="FabH"/>
</dbReference>
<evidence type="ECO:0000256" key="7">
    <source>
        <dbReference type="ARBA" id="ARBA00023160"/>
    </source>
</evidence>
<dbReference type="SUPFAM" id="SSF53901">
    <property type="entry name" value="Thiolase-like"/>
    <property type="match status" value="1"/>
</dbReference>
<keyword evidence="3 14" id="KW-0444">Lipid biosynthesis</keyword>
<keyword evidence="8 14" id="KW-0511">Multifunctional enzyme</keyword>
<dbReference type="GO" id="GO:0005737">
    <property type="term" value="C:cytoplasm"/>
    <property type="evidence" value="ECO:0007669"/>
    <property type="project" value="UniProtKB-SubCell"/>
</dbReference>
<name>A0A412IVS5_9FIRM</name>
<evidence type="ECO:0000313" key="17">
    <source>
        <dbReference type="EMBL" id="RGS44281.1"/>
    </source>
</evidence>
<evidence type="ECO:0000256" key="9">
    <source>
        <dbReference type="ARBA" id="ARBA00023315"/>
    </source>
</evidence>
<feature type="active site" evidence="14">
    <location>
        <position position="277"/>
    </location>
</feature>
<evidence type="ECO:0000256" key="11">
    <source>
        <dbReference type="ARBA" id="ARBA00052407"/>
    </source>
</evidence>
<keyword evidence="14" id="KW-0963">Cytoplasm</keyword>
<evidence type="ECO:0000256" key="8">
    <source>
        <dbReference type="ARBA" id="ARBA00023268"/>
    </source>
</evidence>
<comment type="caution">
    <text evidence="17">The sequence shown here is derived from an EMBL/GenBank/DDBJ whole genome shotgun (WGS) entry which is preliminary data.</text>
</comment>
<dbReference type="AlphaFoldDB" id="A0A412IVS5"/>
<comment type="similarity">
    <text evidence="2 14">Belongs to the thiolase-like superfamily. FabH family.</text>
</comment>
<dbReference type="GO" id="GO:0006633">
    <property type="term" value="P:fatty acid biosynthetic process"/>
    <property type="evidence" value="ECO:0007669"/>
    <property type="project" value="UniProtKB-UniRule"/>
</dbReference>
<dbReference type="NCBIfam" id="NF006829">
    <property type="entry name" value="PRK09352.1"/>
    <property type="match status" value="1"/>
</dbReference>
<keyword evidence="4 14" id="KW-0808">Transferase</keyword>
<evidence type="ECO:0000259" key="15">
    <source>
        <dbReference type="Pfam" id="PF08541"/>
    </source>
</evidence>
<comment type="pathway">
    <text evidence="1 14">Lipid metabolism; fatty acid biosynthesis.</text>
</comment>
<evidence type="ECO:0000256" key="14">
    <source>
        <dbReference type="HAMAP-Rule" id="MF_01815"/>
    </source>
</evidence>
<dbReference type="EMBL" id="QRVK01000001">
    <property type="protein sequence ID" value="RGS44281.1"/>
    <property type="molecule type" value="Genomic_DNA"/>
</dbReference>
<proteinExistence type="inferred from homology"/>
<evidence type="ECO:0000256" key="13">
    <source>
        <dbReference type="ARBA" id="ARBA00052985"/>
    </source>
</evidence>
<comment type="catalytic activity">
    <reaction evidence="13">
        <text>3-methylbutanoyl-CoA + malonyl-[ACP] + H(+) = 5-methyl-3-oxohexanoyl-[ACP] + CO2 + CoA</text>
        <dbReference type="Rhea" id="RHEA:42272"/>
        <dbReference type="Rhea" id="RHEA-COMP:9623"/>
        <dbReference type="Rhea" id="RHEA-COMP:9941"/>
        <dbReference type="ChEBI" id="CHEBI:15378"/>
        <dbReference type="ChEBI" id="CHEBI:16526"/>
        <dbReference type="ChEBI" id="CHEBI:57287"/>
        <dbReference type="ChEBI" id="CHEBI:57345"/>
        <dbReference type="ChEBI" id="CHEBI:78449"/>
        <dbReference type="ChEBI" id="CHEBI:78822"/>
        <dbReference type="EC" id="2.3.1.300"/>
    </reaction>
    <physiologicalReaction direction="left-to-right" evidence="13">
        <dbReference type="Rhea" id="RHEA:42273"/>
    </physiologicalReaction>
</comment>
<feature type="active site" evidence="14">
    <location>
        <position position="111"/>
    </location>
</feature>
<dbReference type="PANTHER" id="PTHR43091">
    <property type="entry name" value="3-OXOACYL-[ACYL-CARRIER-PROTEIN] SYNTHASE"/>
    <property type="match status" value="1"/>
</dbReference>
<evidence type="ECO:0000313" key="18">
    <source>
        <dbReference type="Proteomes" id="UP000283295"/>
    </source>
</evidence>
<dbReference type="InterPro" id="IPR013751">
    <property type="entry name" value="ACP_syn_III_N"/>
</dbReference>
<keyword evidence="6 14" id="KW-0443">Lipid metabolism</keyword>
<protein>
    <recommendedName>
        <fullName evidence="14">Beta-ketoacyl-[acyl-carrier-protein] synthase III</fullName>
        <shortName evidence="14">Beta-ketoacyl-ACP synthase III</shortName>
        <shortName evidence="14">KAS III</shortName>
        <ecNumber evidence="14">2.3.1.180</ecNumber>
    </recommendedName>
    <alternativeName>
        <fullName evidence="14">3-oxoacyl-[acyl-carrier-protein] synthase 3</fullName>
    </alternativeName>
    <alternativeName>
        <fullName evidence="14">3-oxoacyl-[acyl-carrier-protein] synthase III</fullName>
    </alternativeName>
</protein>
<dbReference type="RefSeq" id="WP_004852261.1">
    <property type="nucleotide sequence ID" value="NZ_CP102278.1"/>
</dbReference>
<dbReference type="NCBIfam" id="TIGR00747">
    <property type="entry name" value="fabH"/>
    <property type="match status" value="1"/>
</dbReference>
<keyword evidence="5 14" id="KW-0276">Fatty acid metabolism</keyword>
<dbReference type="PANTHER" id="PTHR43091:SF1">
    <property type="entry name" value="BETA-KETOACYL-[ACYL-CARRIER-PROTEIN] SYNTHASE III, CHLOROPLASTIC"/>
    <property type="match status" value="1"/>
</dbReference>
<evidence type="ECO:0000256" key="3">
    <source>
        <dbReference type="ARBA" id="ARBA00022516"/>
    </source>
</evidence>
<evidence type="ECO:0000256" key="6">
    <source>
        <dbReference type="ARBA" id="ARBA00023098"/>
    </source>
</evidence>
<evidence type="ECO:0000256" key="12">
    <source>
        <dbReference type="ARBA" id="ARBA00052467"/>
    </source>
</evidence>
<evidence type="ECO:0000256" key="4">
    <source>
        <dbReference type="ARBA" id="ARBA00022679"/>
    </source>
</evidence>
<dbReference type="Pfam" id="PF08541">
    <property type="entry name" value="ACP_syn_III_C"/>
    <property type="match status" value="1"/>
</dbReference>
<dbReference type="Gene3D" id="3.40.47.10">
    <property type="match status" value="1"/>
</dbReference>
<comment type="catalytic activity">
    <reaction evidence="10">
        <text>malonyl-[ACP] + acetyl-CoA + H(+) = 3-oxobutanoyl-[ACP] + CO2 + CoA</text>
        <dbReference type="Rhea" id="RHEA:12080"/>
        <dbReference type="Rhea" id="RHEA-COMP:9623"/>
        <dbReference type="Rhea" id="RHEA-COMP:9625"/>
        <dbReference type="ChEBI" id="CHEBI:15378"/>
        <dbReference type="ChEBI" id="CHEBI:16526"/>
        <dbReference type="ChEBI" id="CHEBI:57287"/>
        <dbReference type="ChEBI" id="CHEBI:57288"/>
        <dbReference type="ChEBI" id="CHEBI:78449"/>
        <dbReference type="ChEBI" id="CHEBI:78450"/>
        <dbReference type="EC" id="2.3.1.180"/>
    </reaction>
    <physiologicalReaction direction="left-to-right" evidence="10">
        <dbReference type="Rhea" id="RHEA:12081"/>
    </physiologicalReaction>
</comment>
<dbReference type="CDD" id="cd00830">
    <property type="entry name" value="KAS_III"/>
    <property type="match status" value="1"/>
</dbReference>
<feature type="domain" description="Beta-ketoacyl-[acyl-carrier-protein] synthase III C-terminal" evidence="15">
    <location>
        <begin position="231"/>
        <end position="320"/>
    </location>
</feature>
<evidence type="ECO:0000256" key="5">
    <source>
        <dbReference type="ARBA" id="ARBA00022832"/>
    </source>
</evidence>
<comment type="catalytic activity">
    <reaction evidence="11">
        <text>(2S)-2-methylbutanoyl-CoA + malonyl-[ACP] + H(+) = (4S)-4-methyl-3-oxohexanoyl-[ACP] + CO2 + CoA</text>
        <dbReference type="Rhea" id="RHEA:42276"/>
        <dbReference type="Rhea" id="RHEA-COMP:9623"/>
        <dbReference type="Rhea" id="RHEA-COMP:17148"/>
        <dbReference type="ChEBI" id="CHEBI:15378"/>
        <dbReference type="ChEBI" id="CHEBI:16526"/>
        <dbReference type="ChEBI" id="CHEBI:57287"/>
        <dbReference type="ChEBI" id="CHEBI:78449"/>
        <dbReference type="ChEBI" id="CHEBI:88166"/>
        <dbReference type="ChEBI" id="CHEBI:167462"/>
        <dbReference type="EC" id="2.3.1.300"/>
    </reaction>
    <physiologicalReaction direction="left-to-right" evidence="11">
        <dbReference type="Rhea" id="RHEA:42277"/>
    </physiologicalReaction>
</comment>
<sequence>MAIRIMGTGSCLAEREVSNDELSKYVDTSDEWISSRTGIKNRRIAVTETTTSMAAEAALKALEMAGRAAEDVELIVLATVTPDYYTPSGACQVQAAIGADKAIAFDVNAACSGFVFALNIAKMYIETGFVKNALVIGSETLSKILDWNDRGTCVLFGDGAGAAYVEESDKGIISIVQGSIGKKGMVLNCESRKTNNLFINEEVKPDYLYMDGQEVYKFAVRQCPKCLVEALDKAGMTADDVDYFVLHQANVRIIESVAKRLKAPLEKFPTTLDYTGNMSAASVPVLLDQLVREHGLKRGDKIAMSAFGAGLTYGAVVMEW</sequence>
<keyword evidence="9 14" id="KW-0012">Acyltransferase</keyword>
<organism evidence="17 18">
    <name type="scientific">Coprococcus eutactus</name>
    <dbReference type="NCBI Taxonomy" id="33043"/>
    <lineage>
        <taxon>Bacteria</taxon>
        <taxon>Bacillati</taxon>
        <taxon>Bacillota</taxon>
        <taxon>Clostridia</taxon>
        <taxon>Lachnospirales</taxon>
        <taxon>Lachnospiraceae</taxon>
        <taxon>Coprococcus</taxon>
    </lineage>
</organism>
<evidence type="ECO:0000256" key="10">
    <source>
        <dbReference type="ARBA" id="ARBA00051096"/>
    </source>
</evidence>
<dbReference type="InterPro" id="IPR013747">
    <property type="entry name" value="ACP_syn_III_C"/>
</dbReference>
<dbReference type="GO" id="GO:0033818">
    <property type="term" value="F:beta-ketoacyl-acyl-carrier-protein synthase III activity"/>
    <property type="evidence" value="ECO:0007669"/>
    <property type="project" value="UniProtKB-UniRule"/>
</dbReference>
<keyword evidence="7 14" id="KW-0275">Fatty acid biosynthesis</keyword>
<comment type="subcellular location">
    <subcellularLocation>
        <location evidence="14">Cytoplasm</location>
    </subcellularLocation>
</comment>
<evidence type="ECO:0000256" key="2">
    <source>
        <dbReference type="ARBA" id="ARBA00008642"/>
    </source>
</evidence>
<feature type="region of interest" description="ACP-binding" evidence="14">
    <location>
        <begin position="248"/>
        <end position="252"/>
    </location>
</feature>
<dbReference type="HAMAP" id="MF_01815">
    <property type="entry name" value="FabH"/>
    <property type="match status" value="1"/>
</dbReference>
<accession>A0A412IVS5</accession>
<feature type="domain" description="Beta-ketoacyl-[acyl-carrier-protein] synthase III N-terminal" evidence="16">
    <location>
        <begin position="105"/>
        <end position="179"/>
    </location>
</feature>
<gene>
    <name evidence="14" type="primary">fabH</name>
    <name evidence="17" type="ORF">DWX94_00300</name>
</gene>
<dbReference type="InterPro" id="IPR016039">
    <property type="entry name" value="Thiolase-like"/>
</dbReference>
<evidence type="ECO:0000259" key="16">
    <source>
        <dbReference type="Pfam" id="PF08545"/>
    </source>
</evidence>
<comment type="subunit">
    <text evidence="14">Homodimer.</text>
</comment>
<comment type="domain">
    <text evidence="14">The last Arg residue of the ACP-binding site is essential for the weak association between ACP/AcpP and FabH.</text>
</comment>